<accession>A0A3N2PX18</accession>
<dbReference type="AlphaFoldDB" id="A0A3N2PX18"/>
<dbReference type="Proteomes" id="UP000272025">
    <property type="component" value="Unassembled WGS sequence"/>
</dbReference>
<feature type="transmembrane region" description="Helical" evidence="1">
    <location>
        <begin position="12"/>
        <end position="33"/>
    </location>
</feature>
<protein>
    <submittedName>
        <fullName evidence="2">Uncharacterized protein</fullName>
    </submittedName>
</protein>
<reference evidence="2 3" key="1">
    <citation type="journal article" date="2018" name="Mol. Ecol.">
        <title>The obligate alkalophilic soda-lake fungus Sodiomyces alkalinus has shifted to a protein diet.</title>
        <authorList>
            <person name="Grum-Grzhimaylo A.A."/>
            <person name="Falkoski D.L."/>
            <person name="van den Heuvel J."/>
            <person name="Valero-Jimenez C.A."/>
            <person name="Min B."/>
            <person name="Choi I.G."/>
            <person name="Lipzen A."/>
            <person name="Daum C.G."/>
            <person name="Aanen D.K."/>
            <person name="Tsang A."/>
            <person name="Henrissat B."/>
            <person name="Bilanenko E.N."/>
            <person name="de Vries R.P."/>
            <person name="van Kan J.A.L."/>
            <person name="Grigoriev I.V."/>
            <person name="Debets A.J.M."/>
        </authorList>
    </citation>
    <scope>NUCLEOTIDE SEQUENCE [LARGE SCALE GENOMIC DNA]</scope>
    <source>
        <strain evidence="2 3">F11</strain>
    </source>
</reference>
<dbReference type="RefSeq" id="XP_028466879.1">
    <property type="nucleotide sequence ID" value="XM_028611735.1"/>
</dbReference>
<name>A0A3N2PX18_SODAK</name>
<keyword evidence="1" id="KW-1133">Transmembrane helix</keyword>
<evidence type="ECO:0000256" key="1">
    <source>
        <dbReference type="SAM" id="Phobius"/>
    </source>
</evidence>
<keyword evidence="1" id="KW-0812">Transmembrane</keyword>
<proteinExistence type="predicted"/>
<keyword evidence="1" id="KW-0472">Membrane</keyword>
<keyword evidence="3" id="KW-1185">Reference proteome</keyword>
<dbReference type="GeneID" id="39580213"/>
<dbReference type="EMBL" id="ML119054">
    <property type="protein sequence ID" value="ROT39073.1"/>
    <property type="molecule type" value="Genomic_DNA"/>
</dbReference>
<organism evidence="2 3">
    <name type="scientific">Sodiomyces alkalinus (strain CBS 110278 / VKM F-3762 / F11)</name>
    <name type="common">Alkaliphilic filamentous fungus</name>
    <dbReference type="NCBI Taxonomy" id="1314773"/>
    <lineage>
        <taxon>Eukaryota</taxon>
        <taxon>Fungi</taxon>
        <taxon>Dikarya</taxon>
        <taxon>Ascomycota</taxon>
        <taxon>Pezizomycotina</taxon>
        <taxon>Sordariomycetes</taxon>
        <taxon>Hypocreomycetidae</taxon>
        <taxon>Glomerellales</taxon>
        <taxon>Plectosphaerellaceae</taxon>
        <taxon>Sodiomyces</taxon>
    </lineage>
</organism>
<sequence length="77" mass="8938">MQESLDLVLWLRVGSFCSTVRLSIFSFTLVVISRRRHNHVSTRTETFPSLTVYFSHPKALEIFWISDFPLPPFSPPV</sequence>
<evidence type="ECO:0000313" key="3">
    <source>
        <dbReference type="Proteomes" id="UP000272025"/>
    </source>
</evidence>
<evidence type="ECO:0000313" key="2">
    <source>
        <dbReference type="EMBL" id="ROT39073.1"/>
    </source>
</evidence>
<gene>
    <name evidence="2" type="ORF">SODALDRAFT_332504</name>
</gene>